<evidence type="ECO:0000256" key="1">
    <source>
        <dbReference type="ARBA" id="ARBA00009283"/>
    </source>
</evidence>
<name>A0AAV3NLE4_LITER</name>
<comment type="caution">
    <text evidence="6">The sequence shown here is derived from an EMBL/GenBank/DDBJ whole genome shotgun (WGS) entry which is preliminary data.</text>
</comment>
<keyword evidence="4" id="KW-0067">ATP-binding</keyword>
<feature type="active site" description="Proton acceptor" evidence="3">
    <location>
        <position position="258"/>
    </location>
</feature>
<evidence type="ECO:0000256" key="2">
    <source>
        <dbReference type="ARBA" id="ARBA00022801"/>
    </source>
</evidence>
<feature type="binding site" evidence="4">
    <location>
        <begin position="289"/>
        <end position="293"/>
    </location>
    <ligand>
        <name>ATP</name>
        <dbReference type="ChEBI" id="CHEBI:30616"/>
    </ligand>
</feature>
<gene>
    <name evidence="6" type="ORF">LIER_01241</name>
</gene>
<accession>A0AAV3NLE4</accession>
<dbReference type="AlphaFoldDB" id="A0AAV3NLE4"/>
<dbReference type="InterPro" id="IPR000407">
    <property type="entry name" value="GDA1_CD39_NTPase"/>
</dbReference>
<sequence length="552" mass="61455">MFSTSILEPFFKEELEDVKNNGVSNGQVPIIFLKRLLANGCGALDDIPNRLQKLLLLQHRDFQPRALLMLHMHKDCPLYQFISSFDTSRANNILRPTSSMQDFSAYLQLDPVEDRKFGVKLFQGQKFNWNSKTKKKMDACNSHSTLFSFGCCPCNQNKSHSESGRAYNRMETEPGFDKLVHNMSGLRGAIKPLIKWAKKQIPEKAHKSTSLFLYATAGLRRLPSTDSEWVLNNAWSILKSSPFLCKREWIKIISGMEEAYFGWIALDYHSGTLGTIPNSKTFGALDMGGSSLQKLPQITNANLSSGKVEVKHPCLQSGYNEQYMCSQCASALQEGGIPSSKGKKLGKGGKPGEFCEKSWDVAKKSVAPQPSIEQYCFRAPYVVFLLREGLHITDSNVAIGSGSITWTLGVALVEAGKTVPTRMYFGRPYLPLFRHNNPSTTSVLTIPAPFCFHPIIPGDGRVKLPLSPTDANTRPNTFDHIGIQLTKSPLYRASSVSPSLSSDSLGNIQSDNTSIGSPWPPHRSKMRLQSRKSQSREDLYSGFIKFYMTVDG</sequence>
<dbReference type="PANTHER" id="PTHR11782:SF125">
    <property type="entry name" value="APYRASE 7-RELATED"/>
    <property type="match status" value="1"/>
</dbReference>
<dbReference type="GO" id="GO:0017110">
    <property type="term" value="F:nucleoside diphosphate phosphatase activity"/>
    <property type="evidence" value="ECO:0007669"/>
    <property type="project" value="TreeGrafter"/>
</dbReference>
<protein>
    <submittedName>
        <fullName evidence="6">Nucleotide phosphatase</fullName>
    </submittedName>
</protein>
<evidence type="ECO:0000313" key="6">
    <source>
        <dbReference type="EMBL" id="GAA0139757.1"/>
    </source>
</evidence>
<dbReference type="PANTHER" id="PTHR11782">
    <property type="entry name" value="ADENOSINE/GUANOSINE DIPHOSPHATASE"/>
    <property type="match status" value="1"/>
</dbReference>
<keyword evidence="2" id="KW-0378">Hydrolase</keyword>
<dbReference type="Gene3D" id="3.30.420.40">
    <property type="match status" value="1"/>
</dbReference>
<feature type="compositionally biased region" description="Polar residues" evidence="5">
    <location>
        <begin position="505"/>
        <end position="516"/>
    </location>
</feature>
<evidence type="ECO:0000256" key="4">
    <source>
        <dbReference type="PIRSR" id="PIRSR600407-2"/>
    </source>
</evidence>
<dbReference type="EMBL" id="BAABME010000117">
    <property type="protein sequence ID" value="GAA0139757.1"/>
    <property type="molecule type" value="Genomic_DNA"/>
</dbReference>
<evidence type="ECO:0000313" key="7">
    <source>
        <dbReference type="Proteomes" id="UP001454036"/>
    </source>
</evidence>
<reference evidence="6 7" key="1">
    <citation type="submission" date="2024-01" db="EMBL/GenBank/DDBJ databases">
        <title>The complete chloroplast genome sequence of Lithospermum erythrorhizon: insights into the phylogenetic relationship among Boraginaceae species and the maternal lineages of purple gromwells.</title>
        <authorList>
            <person name="Okada T."/>
            <person name="Watanabe K."/>
        </authorList>
    </citation>
    <scope>NUCLEOTIDE SEQUENCE [LARGE SCALE GENOMIC DNA]</scope>
</reference>
<dbReference type="GO" id="GO:0005524">
    <property type="term" value="F:ATP binding"/>
    <property type="evidence" value="ECO:0007669"/>
    <property type="project" value="UniProtKB-KW"/>
</dbReference>
<dbReference type="GO" id="GO:0009134">
    <property type="term" value="P:nucleoside diphosphate catabolic process"/>
    <property type="evidence" value="ECO:0007669"/>
    <property type="project" value="TreeGrafter"/>
</dbReference>
<dbReference type="Proteomes" id="UP001454036">
    <property type="component" value="Unassembled WGS sequence"/>
</dbReference>
<dbReference type="Gene3D" id="3.30.420.150">
    <property type="entry name" value="Exopolyphosphatase. Domain 2"/>
    <property type="match status" value="2"/>
</dbReference>
<feature type="region of interest" description="Disordered" evidence="5">
    <location>
        <begin position="500"/>
        <end position="533"/>
    </location>
</feature>
<evidence type="ECO:0000256" key="3">
    <source>
        <dbReference type="PIRSR" id="PIRSR600407-1"/>
    </source>
</evidence>
<comment type="similarity">
    <text evidence="1">Belongs to the GDA1/CD39 NTPase family.</text>
</comment>
<dbReference type="Pfam" id="PF01150">
    <property type="entry name" value="GDA1_CD39"/>
    <property type="match status" value="1"/>
</dbReference>
<evidence type="ECO:0000256" key="5">
    <source>
        <dbReference type="SAM" id="MobiDB-lite"/>
    </source>
</evidence>
<keyword evidence="7" id="KW-1185">Reference proteome</keyword>
<proteinExistence type="inferred from homology"/>
<organism evidence="6 7">
    <name type="scientific">Lithospermum erythrorhizon</name>
    <name type="common">Purple gromwell</name>
    <name type="synonym">Lithospermum officinale var. erythrorhizon</name>
    <dbReference type="NCBI Taxonomy" id="34254"/>
    <lineage>
        <taxon>Eukaryota</taxon>
        <taxon>Viridiplantae</taxon>
        <taxon>Streptophyta</taxon>
        <taxon>Embryophyta</taxon>
        <taxon>Tracheophyta</taxon>
        <taxon>Spermatophyta</taxon>
        <taxon>Magnoliopsida</taxon>
        <taxon>eudicotyledons</taxon>
        <taxon>Gunneridae</taxon>
        <taxon>Pentapetalae</taxon>
        <taxon>asterids</taxon>
        <taxon>lamiids</taxon>
        <taxon>Boraginales</taxon>
        <taxon>Boraginaceae</taxon>
        <taxon>Boraginoideae</taxon>
        <taxon>Lithospermeae</taxon>
        <taxon>Lithospermum</taxon>
    </lineage>
</organism>
<dbReference type="GO" id="GO:0016020">
    <property type="term" value="C:membrane"/>
    <property type="evidence" value="ECO:0007669"/>
    <property type="project" value="TreeGrafter"/>
</dbReference>
<keyword evidence="4" id="KW-0547">Nucleotide-binding</keyword>